<dbReference type="Proteomes" id="UP001155604">
    <property type="component" value="Unassembled WGS sequence"/>
</dbReference>
<feature type="domain" description="Cytochrome b561 bacterial/Ni-hydrogenase" evidence="7">
    <location>
        <begin position="13"/>
        <end position="168"/>
    </location>
</feature>
<keyword evidence="2" id="KW-1003">Cell membrane</keyword>
<protein>
    <submittedName>
        <fullName evidence="8">Cytochrome b/b6 domain-containing protein</fullName>
    </submittedName>
</protein>
<dbReference type="InterPro" id="IPR016174">
    <property type="entry name" value="Di-haem_cyt_TM"/>
</dbReference>
<dbReference type="RefSeq" id="WP_261272055.1">
    <property type="nucleotide sequence ID" value="NZ_JAMTCC010000007.1"/>
</dbReference>
<evidence type="ECO:0000256" key="3">
    <source>
        <dbReference type="ARBA" id="ARBA00022692"/>
    </source>
</evidence>
<feature type="transmembrane region" description="Helical" evidence="6">
    <location>
        <begin position="108"/>
        <end position="134"/>
    </location>
</feature>
<dbReference type="Gene3D" id="1.20.950.20">
    <property type="entry name" value="Transmembrane di-heme cytochromes, Chain C"/>
    <property type="match status" value="1"/>
</dbReference>
<evidence type="ECO:0000313" key="9">
    <source>
        <dbReference type="Proteomes" id="UP001155604"/>
    </source>
</evidence>
<keyword evidence="4 6" id="KW-1133">Transmembrane helix</keyword>
<feature type="transmembrane region" description="Helical" evidence="6">
    <location>
        <begin position="149"/>
        <end position="170"/>
    </location>
</feature>
<comment type="subcellular location">
    <subcellularLocation>
        <location evidence="1">Cell membrane</location>
        <topology evidence="1">Multi-pass membrane protein</topology>
    </subcellularLocation>
</comment>
<evidence type="ECO:0000259" key="7">
    <source>
        <dbReference type="Pfam" id="PF01292"/>
    </source>
</evidence>
<dbReference type="Pfam" id="PF01292">
    <property type="entry name" value="Ni_hydr_CYTB"/>
    <property type="match status" value="1"/>
</dbReference>
<evidence type="ECO:0000256" key="5">
    <source>
        <dbReference type="ARBA" id="ARBA00023136"/>
    </source>
</evidence>
<evidence type="ECO:0000256" key="4">
    <source>
        <dbReference type="ARBA" id="ARBA00022989"/>
    </source>
</evidence>
<feature type="transmembrane region" description="Helical" evidence="6">
    <location>
        <begin position="46"/>
        <end position="67"/>
    </location>
</feature>
<comment type="caution">
    <text evidence="8">The sequence shown here is derived from an EMBL/GenBank/DDBJ whole genome shotgun (WGS) entry which is preliminary data.</text>
</comment>
<accession>A0A9X3AZJ4</accession>
<keyword evidence="3 6" id="KW-0812">Transmembrane</keyword>
<keyword evidence="9" id="KW-1185">Reference proteome</keyword>
<feature type="transmembrane region" description="Helical" evidence="6">
    <location>
        <begin position="12"/>
        <end position="34"/>
    </location>
</feature>
<sequence length="175" mass="19486">MMSKLSSLFRVMMAYLHVWIVISSSLLVCASPWIFMGRRIPDNASFWDYLHVYLGLACAVLGILFLLSNTLHGKWHQYFGWLAGDWAQLKQDMVGLTKGKFPVAGGKGLFSAIEGIGMLLLVATGITGLVWFVVQGTPTALAWRGYHQIFAQAFIGFLIVHLILAASHILDFIRQ</sequence>
<proteinExistence type="predicted"/>
<name>A0A9X3AZJ4_9GAMM</name>
<dbReference type="AlphaFoldDB" id="A0A9X3AZJ4"/>
<evidence type="ECO:0000256" key="6">
    <source>
        <dbReference type="SAM" id="Phobius"/>
    </source>
</evidence>
<gene>
    <name evidence="8" type="ORF">NE536_05525</name>
</gene>
<reference evidence="8" key="1">
    <citation type="journal article" date="2023" name="Int. J. Syst. Evol. Microbiol.">
        <title>&lt;i&gt;Shewanella septentrionalis&lt;/i&gt; sp. nov. and &lt;i&gt;Shewanella holmiensis&lt;/i&gt; sp. nov., isolated from Baltic Sea water and sediments.</title>
        <authorList>
            <person name="Martin-Rodriguez A.J."/>
            <person name="Thorell K."/>
            <person name="Joffre E."/>
            <person name="Jensie-Markopoulos S."/>
            <person name="Moore E.R.B."/>
            <person name="Sjoling A."/>
        </authorList>
    </citation>
    <scope>NUCLEOTIDE SEQUENCE</scope>
    <source>
        <strain evidence="8">SP1W3</strain>
    </source>
</reference>
<dbReference type="GO" id="GO:0022904">
    <property type="term" value="P:respiratory electron transport chain"/>
    <property type="evidence" value="ECO:0007669"/>
    <property type="project" value="InterPro"/>
</dbReference>
<keyword evidence="5 6" id="KW-0472">Membrane</keyword>
<dbReference type="InterPro" id="IPR011577">
    <property type="entry name" value="Cyt_b561_bac/Ni-Hgenase"/>
</dbReference>
<dbReference type="EMBL" id="JAMTCC010000007">
    <property type="protein sequence ID" value="MCT7944823.1"/>
    <property type="molecule type" value="Genomic_DNA"/>
</dbReference>
<organism evidence="8 9">
    <name type="scientific">Shewanella septentrionalis</name>
    <dbReference type="NCBI Taxonomy" id="2952223"/>
    <lineage>
        <taxon>Bacteria</taxon>
        <taxon>Pseudomonadati</taxon>
        <taxon>Pseudomonadota</taxon>
        <taxon>Gammaproteobacteria</taxon>
        <taxon>Alteromonadales</taxon>
        <taxon>Shewanellaceae</taxon>
        <taxon>Shewanella</taxon>
    </lineage>
</organism>
<evidence type="ECO:0000313" key="8">
    <source>
        <dbReference type="EMBL" id="MCT7944823.1"/>
    </source>
</evidence>
<evidence type="ECO:0000256" key="1">
    <source>
        <dbReference type="ARBA" id="ARBA00004651"/>
    </source>
</evidence>
<dbReference type="SUPFAM" id="SSF81342">
    <property type="entry name" value="Transmembrane di-heme cytochromes"/>
    <property type="match status" value="1"/>
</dbReference>
<dbReference type="GO" id="GO:0009055">
    <property type="term" value="F:electron transfer activity"/>
    <property type="evidence" value="ECO:0007669"/>
    <property type="project" value="InterPro"/>
</dbReference>
<dbReference type="GO" id="GO:0005886">
    <property type="term" value="C:plasma membrane"/>
    <property type="evidence" value="ECO:0007669"/>
    <property type="project" value="UniProtKB-SubCell"/>
</dbReference>
<evidence type="ECO:0000256" key="2">
    <source>
        <dbReference type="ARBA" id="ARBA00022475"/>
    </source>
</evidence>